<dbReference type="PANTHER" id="PTHR33428:SF14">
    <property type="entry name" value="CARBOXYLESTERASE TYPE B DOMAIN-CONTAINING PROTEIN"/>
    <property type="match status" value="1"/>
</dbReference>
<dbReference type="PROSITE" id="PS00862">
    <property type="entry name" value="OX2_COVAL_FAD"/>
    <property type="match status" value="1"/>
</dbReference>
<dbReference type="InterPro" id="IPR029058">
    <property type="entry name" value="AB_hydrolase_fold"/>
</dbReference>
<comment type="similarity">
    <text evidence="1">Belongs to the oxygen-dependent FAD-linked oxidoreductase family.</text>
</comment>
<accession>A0ABP8W7N6</accession>
<sequence length="320" mass="33888">MTDPALDAAFIPVSEANAVTTYRPVVVPVEGRPIDLAVSVSAPATGENLPVIVFSHGHGPSNFVGSMYGYKPLVDFWASHGFVVLQPNHLDATFLGLRESDNPDAPLFLRNRAADLRAVLDNLDLIESTVPGLAGRLDRTKIAAVGHSAGGNTIGLVSGMTNIDPTNGSVYGEIEPRFAARVLMAAPGNGEDLDGQAGDFYPGLKGSNFAGMTPEALIITGEKDAHPFFASRATWRGDAFTESPSPKTQLTLLEAEHMLGGISGYDAAETSDENPERVAVLRAMIWAYLRSALFTGDTSWRDATAALAAHETPIAEVTTK</sequence>
<dbReference type="RefSeq" id="WP_345376765.1">
    <property type="nucleotide sequence ID" value="NZ_BAABLM010000007.1"/>
</dbReference>
<protein>
    <submittedName>
        <fullName evidence="4">Alpha/beta fold hydrolase</fullName>
    </submittedName>
</protein>
<name>A0ABP8W7N6_9MICO</name>
<feature type="domain" description="AB hydrolase-1" evidence="3">
    <location>
        <begin position="52"/>
        <end position="259"/>
    </location>
</feature>
<keyword evidence="2" id="KW-0560">Oxidoreductase</keyword>
<dbReference type="GO" id="GO:0016787">
    <property type="term" value="F:hydrolase activity"/>
    <property type="evidence" value="ECO:0007669"/>
    <property type="project" value="UniProtKB-KW"/>
</dbReference>
<evidence type="ECO:0000256" key="1">
    <source>
        <dbReference type="ARBA" id="ARBA00005466"/>
    </source>
</evidence>
<keyword evidence="5" id="KW-1185">Reference proteome</keyword>
<reference evidence="5" key="1">
    <citation type="journal article" date="2019" name="Int. J. Syst. Evol. Microbiol.">
        <title>The Global Catalogue of Microorganisms (GCM) 10K type strain sequencing project: providing services to taxonomists for standard genome sequencing and annotation.</title>
        <authorList>
            <consortium name="The Broad Institute Genomics Platform"/>
            <consortium name="The Broad Institute Genome Sequencing Center for Infectious Disease"/>
            <person name="Wu L."/>
            <person name="Ma J."/>
        </authorList>
    </citation>
    <scope>NUCLEOTIDE SEQUENCE [LARGE SCALE GENOMIC DNA]</scope>
    <source>
        <strain evidence="5">JCM 18956</strain>
    </source>
</reference>
<dbReference type="Proteomes" id="UP001501295">
    <property type="component" value="Unassembled WGS sequence"/>
</dbReference>
<proteinExistence type="inferred from homology"/>
<dbReference type="SUPFAM" id="SSF53474">
    <property type="entry name" value="alpha/beta-Hydrolases"/>
    <property type="match status" value="1"/>
</dbReference>
<dbReference type="Pfam" id="PF12697">
    <property type="entry name" value="Abhydrolase_6"/>
    <property type="match status" value="1"/>
</dbReference>
<gene>
    <name evidence="4" type="ORF">GCM10025780_30430</name>
</gene>
<dbReference type="Gene3D" id="3.40.50.1820">
    <property type="entry name" value="alpha/beta hydrolase"/>
    <property type="match status" value="1"/>
</dbReference>
<dbReference type="EMBL" id="BAABLM010000007">
    <property type="protein sequence ID" value="GAA4682710.1"/>
    <property type="molecule type" value="Genomic_DNA"/>
</dbReference>
<evidence type="ECO:0000313" key="4">
    <source>
        <dbReference type="EMBL" id="GAA4682710.1"/>
    </source>
</evidence>
<comment type="caution">
    <text evidence="4">The sequence shown here is derived from an EMBL/GenBank/DDBJ whole genome shotgun (WGS) entry which is preliminary data.</text>
</comment>
<evidence type="ECO:0000313" key="5">
    <source>
        <dbReference type="Proteomes" id="UP001501295"/>
    </source>
</evidence>
<dbReference type="PANTHER" id="PTHR33428">
    <property type="entry name" value="CHLOROPHYLLASE-2, CHLOROPLASTIC"/>
    <property type="match status" value="1"/>
</dbReference>
<evidence type="ECO:0000256" key="2">
    <source>
        <dbReference type="ARBA" id="ARBA00023002"/>
    </source>
</evidence>
<dbReference type="InterPro" id="IPR000073">
    <property type="entry name" value="AB_hydrolase_1"/>
</dbReference>
<organism evidence="4 5">
    <name type="scientific">Frondihabitans cladoniiphilus</name>
    <dbReference type="NCBI Taxonomy" id="715785"/>
    <lineage>
        <taxon>Bacteria</taxon>
        <taxon>Bacillati</taxon>
        <taxon>Actinomycetota</taxon>
        <taxon>Actinomycetes</taxon>
        <taxon>Micrococcales</taxon>
        <taxon>Microbacteriaceae</taxon>
        <taxon>Frondihabitans</taxon>
    </lineage>
</organism>
<evidence type="ECO:0000259" key="3">
    <source>
        <dbReference type="Pfam" id="PF12697"/>
    </source>
</evidence>
<keyword evidence="4" id="KW-0378">Hydrolase</keyword>
<dbReference type="InterPro" id="IPR006093">
    <property type="entry name" value="Oxy_OxRdtase_FAD_BS"/>
</dbReference>